<sequence length="116" mass="12052">MAERAVASPNEPARIVLDAAPRAAAEGAGTFSLALTPTEVAAGEAFLVSVVAEAADGTRREIASLSFFPPPREGVTRRFPLDLARLPASTGPITLEIGLVAVEGELEATRLRVGEE</sequence>
<keyword evidence="2" id="KW-1185">Reference proteome</keyword>
<comment type="caution">
    <text evidence="1">The sequence shown here is derived from an EMBL/GenBank/DDBJ whole genome shotgun (WGS) entry which is preliminary data.</text>
</comment>
<dbReference type="EMBL" id="BMMF01000011">
    <property type="protein sequence ID" value="GGK44748.1"/>
    <property type="molecule type" value="Genomic_DNA"/>
</dbReference>
<dbReference type="AlphaFoldDB" id="A0A917V6K1"/>
<gene>
    <name evidence="1" type="ORF">GCM10011322_34890</name>
</gene>
<evidence type="ECO:0000313" key="2">
    <source>
        <dbReference type="Proteomes" id="UP000600449"/>
    </source>
</evidence>
<protein>
    <submittedName>
        <fullName evidence="1">Uncharacterized protein</fullName>
    </submittedName>
</protein>
<organism evidence="1 2">
    <name type="scientific">Salinarimonas ramus</name>
    <dbReference type="NCBI Taxonomy" id="690164"/>
    <lineage>
        <taxon>Bacteria</taxon>
        <taxon>Pseudomonadati</taxon>
        <taxon>Pseudomonadota</taxon>
        <taxon>Alphaproteobacteria</taxon>
        <taxon>Hyphomicrobiales</taxon>
        <taxon>Salinarimonadaceae</taxon>
        <taxon>Salinarimonas</taxon>
    </lineage>
</organism>
<evidence type="ECO:0000313" key="1">
    <source>
        <dbReference type="EMBL" id="GGK44748.1"/>
    </source>
</evidence>
<dbReference type="RefSeq" id="WP_188914541.1">
    <property type="nucleotide sequence ID" value="NZ_BMMF01000011.1"/>
</dbReference>
<name>A0A917V6K1_9HYPH</name>
<accession>A0A917V6K1</accession>
<proteinExistence type="predicted"/>
<dbReference type="Proteomes" id="UP000600449">
    <property type="component" value="Unassembled WGS sequence"/>
</dbReference>
<reference evidence="1 2" key="1">
    <citation type="journal article" date="2014" name="Int. J. Syst. Evol. Microbiol.">
        <title>Complete genome sequence of Corynebacterium casei LMG S-19264T (=DSM 44701T), isolated from a smear-ripened cheese.</title>
        <authorList>
            <consortium name="US DOE Joint Genome Institute (JGI-PGF)"/>
            <person name="Walter F."/>
            <person name="Albersmeier A."/>
            <person name="Kalinowski J."/>
            <person name="Ruckert C."/>
        </authorList>
    </citation>
    <scope>NUCLEOTIDE SEQUENCE [LARGE SCALE GENOMIC DNA]</scope>
    <source>
        <strain evidence="1 2">CGMCC 1.9161</strain>
    </source>
</reference>